<proteinExistence type="predicted"/>
<protein>
    <submittedName>
        <fullName evidence="1">Uncharacterized protein</fullName>
    </submittedName>
</protein>
<comment type="caution">
    <text evidence="1">The sequence shown here is derived from an EMBL/GenBank/DDBJ whole genome shotgun (WGS) entry which is preliminary data.</text>
</comment>
<sequence length="119" mass="12825">MHSVIVALVAIAGLASAGPTIEKRAECPGTGGYYVCGTNGFRGYCSSDPCAIAWCPDFKLKTCEPVGGKTPGGTDTPAPVPEPQARDQEPRAHSRGRMSHRHWLLPGLRQEWLPRLLQD</sequence>
<dbReference type="Proteomes" id="UP001148629">
    <property type="component" value="Unassembled WGS sequence"/>
</dbReference>
<accession>A0ACC1SEY7</accession>
<dbReference type="EMBL" id="JANRMS010000527">
    <property type="protein sequence ID" value="KAJ3538314.1"/>
    <property type="molecule type" value="Genomic_DNA"/>
</dbReference>
<evidence type="ECO:0000313" key="1">
    <source>
        <dbReference type="EMBL" id="KAJ3538314.1"/>
    </source>
</evidence>
<gene>
    <name evidence="1" type="ORF">NM208_g5954</name>
</gene>
<name>A0ACC1SEY7_9HYPO</name>
<evidence type="ECO:0000313" key="2">
    <source>
        <dbReference type="Proteomes" id="UP001148629"/>
    </source>
</evidence>
<organism evidence="1 2">
    <name type="scientific">Fusarium decemcellulare</name>
    <dbReference type="NCBI Taxonomy" id="57161"/>
    <lineage>
        <taxon>Eukaryota</taxon>
        <taxon>Fungi</taxon>
        <taxon>Dikarya</taxon>
        <taxon>Ascomycota</taxon>
        <taxon>Pezizomycotina</taxon>
        <taxon>Sordariomycetes</taxon>
        <taxon>Hypocreomycetidae</taxon>
        <taxon>Hypocreales</taxon>
        <taxon>Nectriaceae</taxon>
        <taxon>Fusarium</taxon>
        <taxon>Fusarium decemcellulare species complex</taxon>
    </lineage>
</organism>
<keyword evidence="2" id="KW-1185">Reference proteome</keyword>
<reference evidence="1" key="1">
    <citation type="submission" date="2022-08" db="EMBL/GenBank/DDBJ databases">
        <title>Genome Sequence of Fusarium decemcellulare.</title>
        <authorList>
            <person name="Buettner E."/>
        </authorList>
    </citation>
    <scope>NUCLEOTIDE SEQUENCE</scope>
    <source>
        <strain evidence="1">Babe19</strain>
    </source>
</reference>